<gene>
    <name evidence="4" type="ORF">D5S19_08060</name>
</gene>
<evidence type="ECO:0000313" key="4">
    <source>
        <dbReference type="EMBL" id="RJQ88243.1"/>
    </source>
</evidence>
<name>A0A419I852_9PSEU</name>
<dbReference type="CDD" id="cd00118">
    <property type="entry name" value="LysM"/>
    <property type="match status" value="1"/>
</dbReference>
<feature type="region of interest" description="Disordered" evidence="1">
    <location>
        <begin position="1"/>
        <end position="137"/>
    </location>
</feature>
<protein>
    <submittedName>
        <fullName evidence="4">LysM peptidoglycan-binding domain-containing protein</fullName>
    </submittedName>
</protein>
<proteinExistence type="predicted"/>
<accession>A0A419I852</accession>
<evidence type="ECO:0000259" key="3">
    <source>
        <dbReference type="SMART" id="SM00257"/>
    </source>
</evidence>
<keyword evidence="2" id="KW-1133">Transmembrane helix</keyword>
<evidence type="ECO:0000256" key="1">
    <source>
        <dbReference type="SAM" id="MobiDB-lite"/>
    </source>
</evidence>
<dbReference type="AlphaFoldDB" id="A0A419I852"/>
<dbReference type="Proteomes" id="UP000285112">
    <property type="component" value="Unassembled WGS sequence"/>
</dbReference>
<dbReference type="OrthoDB" id="3699712at2"/>
<reference evidence="4 5" key="1">
    <citation type="submission" date="2018-09" db="EMBL/GenBank/DDBJ databases">
        <title>YIM PH 21725 draft genome.</title>
        <authorList>
            <person name="Miao C."/>
        </authorList>
    </citation>
    <scope>NUCLEOTIDE SEQUENCE [LARGE SCALE GENOMIC DNA]</scope>
    <source>
        <strain evidence="5">YIM PH21725</strain>
    </source>
</reference>
<feature type="region of interest" description="Disordered" evidence="1">
    <location>
        <begin position="153"/>
        <end position="192"/>
    </location>
</feature>
<dbReference type="Pfam" id="PF01476">
    <property type="entry name" value="LysM"/>
    <property type="match status" value="1"/>
</dbReference>
<dbReference type="InterPro" id="IPR036779">
    <property type="entry name" value="LysM_dom_sf"/>
</dbReference>
<keyword evidence="2" id="KW-0812">Transmembrane</keyword>
<comment type="caution">
    <text evidence="4">The sequence shown here is derived from an EMBL/GenBank/DDBJ whole genome shotgun (WGS) entry which is preliminary data.</text>
</comment>
<keyword evidence="2" id="KW-0472">Membrane</keyword>
<evidence type="ECO:0000256" key="2">
    <source>
        <dbReference type="SAM" id="Phobius"/>
    </source>
</evidence>
<keyword evidence="5" id="KW-1185">Reference proteome</keyword>
<feature type="transmembrane region" description="Helical" evidence="2">
    <location>
        <begin position="199"/>
        <end position="221"/>
    </location>
</feature>
<dbReference type="SMART" id="SM00257">
    <property type="entry name" value="LysM"/>
    <property type="match status" value="1"/>
</dbReference>
<dbReference type="EMBL" id="QZFV01000065">
    <property type="protein sequence ID" value="RJQ88243.1"/>
    <property type="molecule type" value="Genomic_DNA"/>
</dbReference>
<dbReference type="InterPro" id="IPR018392">
    <property type="entry name" value="LysM"/>
</dbReference>
<feature type="compositionally biased region" description="Basic and acidic residues" evidence="1">
    <location>
        <begin position="161"/>
        <end position="179"/>
    </location>
</feature>
<feature type="domain" description="LysM" evidence="3">
    <location>
        <begin position="234"/>
        <end position="283"/>
    </location>
</feature>
<organism evidence="4 5">
    <name type="scientific">Amycolatopsis panacis</name>
    <dbReference type="NCBI Taxonomy" id="2340917"/>
    <lineage>
        <taxon>Bacteria</taxon>
        <taxon>Bacillati</taxon>
        <taxon>Actinomycetota</taxon>
        <taxon>Actinomycetes</taxon>
        <taxon>Pseudonocardiales</taxon>
        <taxon>Pseudonocardiaceae</taxon>
        <taxon>Amycolatopsis</taxon>
    </lineage>
</organism>
<evidence type="ECO:0000313" key="5">
    <source>
        <dbReference type="Proteomes" id="UP000285112"/>
    </source>
</evidence>
<dbReference type="Gene3D" id="3.10.350.10">
    <property type="entry name" value="LysM domain"/>
    <property type="match status" value="1"/>
</dbReference>
<feature type="compositionally biased region" description="Low complexity" evidence="1">
    <location>
        <begin position="71"/>
        <end position="91"/>
    </location>
</feature>
<sequence>MSILADRGFVRPLRPAPAGQVSDPDAQSCPGSGSWRILSGSASAAAESEDHDASSPGANATRKSESFEWKPVGSPARRAPAARRGGVPRPALRLVPSGAPGVEREGAETAARTVSTRGAVSRGGSVPGAIRSDAPAVPEIPVRRTGVRHVPAVASPAPGRTARERRGEPLRPPTRERVVAGRRSGPAGCPQPRHAPVRWPWLIAIAAAACLFVSALGIFGAGVTGGPVPERTASVSVRAGDTLSALAARYAPHADQSAMVTRIKQLNDLDDAALTPGFPLTVPIAGDAGGL</sequence>